<accession>A0A5P2H041</accession>
<dbReference type="AlphaFoldDB" id="A0A5P2H041"/>
<sequence length="416" mass="45886">MADALGHRDPRTRILFHVTHFLHGGIETALVSLLASLDPARFDVGLTVTYPSDALENHFRARLPSHVKVHVLAPERWLSHCRQLKKARKLGPLGKLYEEVLLPPVRKPLMNRRFRKILSDRAYEVVVDYDMSLSRLTGRLPVPMIGYQHFSVAHLAQGHGRKLRKLRHQCRVDYDRVVMLNESMLADAKRLIPEAADKFVKLYNAFDLSRIRSLGDVALPELPTAPYIVSVGRLEESQKDFTTLLKAYARLVRDGVAEDLVIVGEGASRAQLEALTRELGLAERVRFAGFQSNPFPWMRHARLMAFSSRMEGLGNVLVEALALDQVVVSTDCPVGPREMLDDGRAGLLVPVGDVDALADAMTRALRDAALRQTLLDHARGFVAGLGLAPTAEAFSRVVASLTGRPVAAPAGTAATA</sequence>
<dbReference type="Proteomes" id="UP000322822">
    <property type="component" value="Chromosome 1"/>
</dbReference>
<dbReference type="SUPFAM" id="SSF53756">
    <property type="entry name" value="UDP-Glycosyltransferase/glycogen phosphorylase"/>
    <property type="match status" value="1"/>
</dbReference>
<dbReference type="EMBL" id="CP044065">
    <property type="protein sequence ID" value="QET00935.1"/>
    <property type="molecule type" value="Genomic_DNA"/>
</dbReference>
<dbReference type="CDD" id="cd03811">
    <property type="entry name" value="GT4_GT28_WabH-like"/>
    <property type="match status" value="1"/>
</dbReference>
<gene>
    <name evidence="1" type="ORF">FOB72_02050</name>
</gene>
<proteinExistence type="predicted"/>
<dbReference type="Pfam" id="PF13692">
    <property type="entry name" value="Glyco_trans_1_4"/>
    <property type="match status" value="1"/>
</dbReference>
<dbReference type="OrthoDB" id="570545at2"/>
<name>A0A5P2H041_9BURK</name>
<evidence type="ECO:0000313" key="2">
    <source>
        <dbReference type="Proteomes" id="UP000322822"/>
    </source>
</evidence>
<reference evidence="1 2" key="1">
    <citation type="submission" date="2019-09" db="EMBL/GenBank/DDBJ databases">
        <title>FDA dAtabase for Regulatory Grade micrObial Sequences (FDA-ARGOS): Supporting development and validation of Infectious Disease Dx tests.</title>
        <authorList>
            <person name="Sciortino C."/>
            <person name="Tallon L."/>
            <person name="Sadzewicz L."/>
            <person name="Vavikolanu K."/>
            <person name="Mehta A."/>
            <person name="Aluvathingal J."/>
            <person name="Nadendla S."/>
            <person name="Nandy P."/>
            <person name="Geyer C."/>
            <person name="Yan Y."/>
            <person name="Sichtig H."/>
        </authorList>
    </citation>
    <scope>NUCLEOTIDE SEQUENCE [LARGE SCALE GENOMIC DNA]</scope>
    <source>
        <strain evidence="1 2">FDAARGOS_664</strain>
    </source>
</reference>
<dbReference type="GO" id="GO:0016740">
    <property type="term" value="F:transferase activity"/>
    <property type="evidence" value="ECO:0007669"/>
    <property type="project" value="UniProtKB-KW"/>
</dbReference>
<dbReference type="RefSeq" id="WP_150371011.1">
    <property type="nucleotide sequence ID" value="NZ_CP044065.1"/>
</dbReference>
<organism evidence="1 2">
    <name type="scientific">Cupriavidus pauculus</name>
    <dbReference type="NCBI Taxonomy" id="82633"/>
    <lineage>
        <taxon>Bacteria</taxon>
        <taxon>Pseudomonadati</taxon>
        <taxon>Pseudomonadota</taxon>
        <taxon>Betaproteobacteria</taxon>
        <taxon>Burkholderiales</taxon>
        <taxon>Burkholderiaceae</taxon>
        <taxon>Cupriavidus</taxon>
    </lineage>
</organism>
<protein>
    <submittedName>
        <fullName evidence="1">Glycosyltransferase</fullName>
    </submittedName>
</protein>
<evidence type="ECO:0000313" key="1">
    <source>
        <dbReference type="EMBL" id="QET00935.1"/>
    </source>
</evidence>
<dbReference type="Gene3D" id="3.40.50.2000">
    <property type="entry name" value="Glycogen Phosphorylase B"/>
    <property type="match status" value="2"/>
</dbReference>
<dbReference type="PANTHER" id="PTHR12526:SF630">
    <property type="entry name" value="GLYCOSYLTRANSFERASE"/>
    <property type="match status" value="1"/>
</dbReference>
<keyword evidence="1" id="KW-0808">Transferase</keyword>
<dbReference type="PANTHER" id="PTHR12526">
    <property type="entry name" value="GLYCOSYLTRANSFERASE"/>
    <property type="match status" value="1"/>
</dbReference>